<dbReference type="EMBL" id="JAUTXU010000087">
    <property type="protein sequence ID" value="KAK3710116.1"/>
    <property type="molecule type" value="Genomic_DNA"/>
</dbReference>
<proteinExistence type="predicted"/>
<organism evidence="1 2">
    <name type="scientific">Vermiconidia calcicola</name>
    <dbReference type="NCBI Taxonomy" id="1690605"/>
    <lineage>
        <taxon>Eukaryota</taxon>
        <taxon>Fungi</taxon>
        <taxon>Dikarya</taxon>
        <taxon>Ascomycota</taxon>
        <taxon>Pezizomycotina</taxon>
        <taxon>Dothideomycetes</taxon>
        <taxon>Dothideomycetidae</taxon>
        <taxon>Mycosphaerellales</taxon>
        <taxon>Extremaceae</taxon>
        <taxon>Vermiconidia</taxon>
    </lineage>
</organism>
<dbReference type="Proteomes" id="UP001281147">
    <property type="component" value="Unassembled WGS sequence"/>
</dbReference>
<accession>A0ACC3N587</accession>
<protein>
    <submittedName>
        <fullName evidence="1">Uncharacterized protein</fullName>
    </submittedName>
</protein>
<reference evidence="1" key="1">
    <citation type="submission" date="2023-07" db="EMBL/GenBank/DDBJ databases">
        <title>Black Yeasts Isolated from many extreme environments.</title>
        <authorList>
            <person name="Coleine C."/>
            <person name="Stajich J.E."/>
            <person name="Selbmann L."/>
        </authorList>
    </citation>
    <scope>NUCLEOTIDE SEQUENCE</scope>
    <source>
        <strain evidence="1">CCFEE 5714</strain>
    </source>
</reference>
<name>A0ACC3N587_9PEZI</name>
<comment type="caution">
    <text evidence="1">The sequence shown here is derived from an EMBL/GenBank/DDBJ whole genome shotgun (WGS) entry which is preliminary data.</text>
</comment>
<sequence>MGSAGNLGIREVDCLIVGAGFGAVTLLHKLLQQGFDVKVYEKGSTFGGIWHWNCYPGARVDTDTPIYQLFDKEIWEDFTFKERYSGWQDLRRYFEHVDKKWGLREHFEFNKNVDTATFDEEQRKWLVECSDGSQTWCRYFMPCLGFAAKKHIPNVPGISNFKGEVYHTGIWPQYGVNLKGKRIAQIGTGASGIQVIQEIGDSAKHLTIYQRTPNLCLPMNQRKLDVAEEDKRKAEGYYEESMKATRNTFAGFDYDFMDKNTFDDSPEEREKIYHKLMVEQGGFRFWLNTYKDMLFVQEANDEAYKFWRDTTRKRIKDPKKQELLAPINPPHPWGTKRPSLEQRFYEVVDQPHVDIIDINESPIEGFEENGVRSKLEGVVEVDVIVLATGFDSVSGSLAQLNIQGTNGGTIADHWKDGLRTATGIAIPGFPNMFFLYGPQAPTAFANGPSCTQYQADWVVDFLVKAREDGINRVEPTEEAEKEWTERMHEAWKVTLFPKAKSWYQGNNIPGKRVEPLNWAGGIPAYLKTLEDSLENDYQGWKTSK</sequence>
<evidence type="ECO:0000313" key="2">
    <source>
        <dbReference type="Proteomes" id="UP001281147"/>
    </source>
</evidence>
<keyword evidence="2" id="KW-1185">Reference proteome</keyword>
<evidence type="ECO:0000313" key="1">
    <source>
        <dbReference type="EMBL" id="KAK3710116.1"/>
    </source>
</evidence>
<gene>
    <name evidence="1" type="ORF">LTR37_010547</name>
</gene>